<dbReference type="GO" id="GO:0005737">
    <property type="term" value="C:cytoplasm"/>
    <property type="evidence" value="ECO:0007669"/>
    <property type="project" value="UniProtKB-SubCell"/>
</dbReference>
<dbReference type="RefSeq" id="WP_211532893.1">
    <property type="nucleotide sequence ID" value="NZ_CP058560.1"/>
</dbReference>
<dbReference type="GO" id="GO:0000428">
    <property type="term" value="C:DNA-directed RNA polymerase complex"/>
    <property type="evidence" value="ECO:0007669"/>
    <property type="project" value="UniProtKB-KW"/>
</dbReference>
<comment type="catalytic activity">
    <reaction evidence="5">
        <text>RNA(n) + a ribonucleoside 5'-triphosphate = RNA(n+1) + diphosphate</text>
        <dbReference type="Rhea" id="RHEA:21248"/>
        <dbReference type="Rhea" id="RHEA-COMP:14527"/>
        <dbReference type="Rhea" id="RHEA-COMP:17342"/>
        <dbReference type="ChEBI" id="CHEBI:33019"/>
        <dbReference type="ChEBI" id="CHEBI:61557"/>
        <dbReference type="ChEBI" id="CHEBI:140395"/>
        <dbReference type="EC" id="2.7.7.6"/>
    </reaction>
</comment>
<dbReference type="Gene3D" id="2.170.120.12">
    <property type="entry name" value="DNA-directed RNA polymerase, insert domain"/>
    <property type="match status" value="1"/>
</dbReference>
<gene>
    <name evidence="5" type="primary">rpo3</name>
    <name evidence="5" type="synonym">rpoD</name>
    <name evidence="7" type="ORF">HYG87_09300</name>
</gene>
<feature type="binding site" evidence="5">
    <location>
        <position position="211"/>
    </location>
    <ligand>
        <name>[3Fe-4S] cluster</name>
        <dbReference type="ChEBI" id="CHEBI:21137"/>
    </ligand>
</feature>
<comment type="subunit">
    <text evidence="5">Part of the RNA polymerase complex.</text>
</comment>
<evidence type="ECO:0000256" key="2">
    <source>
        <dbReference type="ARBA" id="ARBA00022490"/>
    </source>
</evidence>
<keyword evidence="8" id="KW-1185">Reference proteome</keyword>
<accession>A0A8T8K5S1</accession>
<dbReference type="GO" id="GO:0051538">
    <property type="term" value="F:3 iron, 4 sulfur cluster binding"/>
    <property type="evidence" value="ECO:0007669"/>
    <property type="project" value="UniProtKB-KW"/>
</dbReference>
<dbReference type="CDD" id="cd07030">
    <property type="entry name" value="RNAP_D"/>
    <property type="match status" value="1"/>
</dbReference>
<dbReference type="Gene3D" id="3.30.70.3110">
    <property type="match status" value="1"/>
</dbReference>
<dbReference type="SUPFAM" id="SSF55257">
    <property type="entry name" value="RBP11-like subunits of RNA polymerase"/>
    <property type="match status" value="1"/>
</dbReference>
<evidence type="ECO:0000256" key="5">
    <source>
        <dbReference type="HAMAP-Rule" id="MF_00320"/>
    </source>
</evidence>
<dbReference type="InterPro" id="IPR036643">
    <property type="entry name" value="RNApol_insert_sf"/>
</dbReference>
<feature type="binding site" evidence="5">
    <location>
        <position position="208"/>
    </location>
    <ligand>
        <name>[3Fe-4S] cluster</name>
        <dbReference type="ChEBI" id="CHEBI:21137"/>
    </ligand>
</feature>
<comment type="similarity">
    <text evidence="4 5">Belongs to the archaeal Rpo3/eukaryotic RPB3 RNA polymerase subunit family.</text>
</comment>
<dbReference type="EMBL" id="CP058560">
    <property type="protein sequence ID" value="QUH23936.1"/>
    <property type="molecule type" value="Genomic_DNA"/>
</dbReference>
<dbReference type="InterPro" id="IPR001514">
    <property type="entry name" value="DNA-dir_RNA_pol_30-40kDasu_CS"/>
</dbReference>
<organism evidence="7 8">
    <name type="scientific">Methanobacterium alkalithermotolerans</name>
    <dbReference type="NCBI Taxonomy" id="2731220"/>
    <lineage>
        <taxon>Archaea</taxon>
        <taxon>Methanobacteriati</taxon>
        <taxon>Methanobacteriota</taxon>
        <taxon>Methanomada group</taxon>
        <taxon>Methanobacteria</taxon>
        <taxon>Methanobacteriales</taxon>
        <taxon>Methanobacteriaceae</taxon>
        <taxon>Methanobacterium</taxon>
    </lineage>
</organism>
<dbReference type="GO" id="GO:0003677">
    <property type="term" value="F:DNA binding"/>
    <property type="evidence" value="ECO:0007669"/>
    <property type="project" value="UniProtKB-UniRule"/>
</dbReference>
<dbReference type="KEGG" id="meme:HYG87_09300"/>
<dbReference type="PROSITE" id="PS00198">
    <property type="entry name" value="4FE4S_FER_1"/>
    <property type="match status" value="1"/>
</dbReference>
<dbReference type="PANTHER" id="PTHR11800">
    <property type="entry name" value="DNA-DIRECTED RNA POLYMERASE"/>
    <property type="match status" value="1"/>
</dbReference>
<dbReference type="OrthoDB" id="84933at2157"/>
<dbReference type="Pfam" id="PF01193">
    <property type="entry name" value="RNA_pol_L"/>
    <property type="match status" value="1"/>
</dbReference>
<feature type="domain" description="4Fe-4S ferredoxin-type" evidence="6">
    <location>
        <begin position="196"/>
        <end position="225"/>
    </location>
</feature>
<protein>
    <recommendedName>
        <fullName evidence="5">DNA-directed RNA polymerase subunit Rpo3</fullName>
        <ecNumber evidence="5">2.7.7.6</ecNumber>
    </recommendedName>
    <alternativeName>
        <fullName evidence="5">DNA-directed RNA polymerase subunit D</fullName>
    </alternativeName>
</protein>
<dbReference type="InterPro" id="IPR017900">
    <property type="entry name" value="4Fe4S_Fe_S_CS"/>
</dbReference>
<reference evidence="7" key="1">
    <citation type="submission" date="2020-07" db="EMBL/GenBank/DDBJ databases">
        <title>Methanobacterium. sp. MethCan genome.</title>
        <authorList>
            <person name="Postec A."/>
            <person name="Quemeneur M."/>
        </authorList>
    </citation>
    <scope>NUCLEOTIDE SEQUENCE</scope>
    <source>
        <strain evidence="7">MethCAN</strain>
    </source>
</reference>
<evidence type="ECO:0000256" key="4">
    <source>
        <dbReference type="ARBA" id="ARBA00025804"/>
    </source>
</evidence>
<dbReference type="InterPro" id="IPR017896">
    <property type="entry name" value="4Fe4S_Fe-S-bd"/>
</dbReference>
<dbReference type="GO" id="GO:0006351">
    <property type="term" value="P:DNA-templated transcription"/>
    <property type="evidence" value="ECO:0007669"/>
    <property type="project" value="UniProtKB-UniRule"/>
</dbReference>
<sequence>MEIDVKKKQENELVFVIRDSDLSFANAIRRICMMEVPKIAIEDVHMIKNESAMFDEVLAHRLGLIPLFSDSESAEALLIPSECDCEDQCPKCSVSLVLRKKGPGVVYSRDLSSEDSKIKPVYDTIPLLKLMEDQEVELEATARLGVGMDHAKWEPTTACAYKYYPHITIDENCDQCQKCADACPRGVLEFDEKDNQIKVVDLENCSMCKSCVRVCDHKYITIGHKDGDFIFTIETDGSIPPEEVLIKACDVLSNKADKIITFCEGGS</sequence>
<comment type="function">
    <text evidence="5">DNA-dependent RNA polymerase (RNAP) catalyzes the transcription of DNA into RNA using the four ribonucleoside triphosphates as substrates.</text>
</comment>
<dbReference type="GO" id="GO:0046983">
    <property type="term" value="F:protein dimerization activity"/>
    <property type="evidence" value="ECO:0007669"/>
    <property type="project" value="InterPro"/>
</dbReference>
<keyword evidence="3 5" id="KW-0804">Transcription</keyword>
<keyword evidence="5" id="KW-0003">3Fe-4S</keyword>
<dbReference type="HAMAP" id="MF_00320">
    <property type="entry name" value="RNApol_arch_Rpo3"/>
    <property type="match status" value="1"/>
</dbReference>
<keyword evidence="5" id="KW-0408">Iron</keyword>
<feature type="domain" description="4Fe-4S ferredoxin-type" evidence="6">
    <location>
        <begin position="165"/>
        <end position="193"/>
    </location>
</feature>
<dbReference type="PROSITE" id="PS51379">
    <property type="entry name" value="4FE4S_FER_2"/>
    <property type="match status" value="2"/>
</dbReference>
<evidence type="ECO:0000259" key="6">
    <source>
        <dbReference type="PROSITE" id="PS51379"/>
    </source>
</evidence>
<proteinExistence type="inferred from homology"/>
<evidence type="ECO:0000256" key="1">
    <source>
        <dbReference type="ARBA" id="ARBA00022478"/>
    </source>
</evidence>
<dbReference type="PROSITE" id="PS00446">
    <property type="entry name" value="RNA_POL_D_30KD"/>
    <property type="match status" value="1"/>
</dbReference>
<dbReference type="NCBIfam" id="NF001988">
    <property type="entry name" value="PRK00783.1"/>
    <property type="match status" value="1"/>
</dbReference>
<dbReference type="Gene3D" id="3.30.1360.10">
    <property type="entry name" value="RNA polymerase, RBP11-like subunit"/>
    <property type="match status" value="1"/>
</dbReference>
<evidence type="ECO:0000256" key="3">
    <source>
        <dbReference type="ARBA" id="ARBA00023163"/>
    </source>
</evidence>
<keyword evidence="5" id="KW-0479">Metal-binding</keyword>
<dbReference type="SUPFAM" id="SSF56553">
    <property type="entry name" value="Insert subdomain of RNA polymerase alpha subunit"/>
    <property type="match status" value="1"/>
</dbReference>
<dbReference type="InterPro" id="IPR022842">
    <property type="entry name" value="RNAP_Rpo3/Rpb3/RPAC1"/>
</dbReference>
<dbReference type="GO" id="GO:0003899">
    <property type="term" value="F:DNA-directed RNA polymerase activity"/>
    <property type="evidence" value="ECO:0007669"/>
    <property type="project" value="UniProtKB-UniRule"/>
</dbReference>
<dbReference type="Pfam" id="PF01000">
    <property type="entry name" value="RNA_pol_A_bac"/>
    <property type="match status" value="1"/>
</dbReference>
<dbReference type="InterPro" id="IPR011263">
    <property type="entry name" value="DNA-dir_RNA_pol_RpoA/D/Rpb3"/>
</dbReference>
<dbReference type="InterPro" id="IPR036603">
    <property type="entry name" value="RBP11-like"/>
</dbReference>
<feature type="binding site" evidence="5">
    <location>
        <position position="205"/>
    </location>
    <ligand>
        <name>[3Fe-4S] cluster</name>
        <dbReference type="ChEBI" id="CHEBI:21137"/>
    </ligand>
</feature>
<keyword evidence="1 5" id="KW-0240">DNA-directed RNA polymerase</keyword>
<dbReference type="AlphaFoldDB" id="A0A8T8K5S1"/>
<keyword evidence="5 7" id="KW-0808">Transferase</keyword>
<evidence type="ECO:0000313" key="7">
    <source>
        <dbReference type="EMBL" id="QUH23936.1"/>
    </source>
</evidence>
<dbReference type="EC" id="2.7.7.6" evidence="5"/>
<dbReference type="Proteomes" id="UP000681041">
    <property type="component" value="Chromosome"/>
</dbReference>
<dbReference type="GO" id="GO:0016491">
    <property type="term" value="F:oxidoreductase activity"/>
    <property type="evidence" value="ECO:0007669"/>
    <property type="project" value="UniProtKB-ARBA"/>
</dbReference>
<comment type="cofactor">
    <cofactor evidence="5">
        <name>[3Fe-4S] cluster</name>
        <dbReference type="ChEBI" id="CHEBI:21137"/>
    </cofactor>
    <text evidence="5">Binds 1 [3Fe-4S] cluster.</text>
</comment>
<dbReference type="SMART" id="SM00662">
    <property type="entry name" value="RPOLD"/>
    <property type="match status" value="1"/>
</dbReference>
<dbReference type="InterPro" id="IPR050518">
    <property type="entry name" value="Rpo3/RPB3_RNA_Pol_subunit"/>
</dbReference>
<dbReference type="GeneID" id="64820959"/>
<dbReference type="GO" id="GO:0046872">
    <property type="term" value="F:metal ion binding"/>
    <property type="evidence" value="ECO:0007669"/>
    <property type="project" value="UniProtKB-KW"/>
</dbReference>
<dbReference type="InterPro" id="IPR011262">
    <property type="entry name" value="DNA-dir_RNA_pol_insert"/>
</dbReference>
<comment type="subcellular location">
    <subcellularLocation>
        <location evidence="5">Cytoplasm</location>
    </subcellularLocation>
</comment>
<dbReference type="PANTHER" id="PTHR11800:SF2">
    <property type="entry name" value="DNA-DIRECTED RNA POLYMERASE II SUBUNIT RPB3"/>
    <property type="match status" value="1"/>
</dbReference>
<keyword evidence="5 7" id="KW-0548">Nucleotidyltransferase</keyword>
<keyword evidence="2 5" id="KW-0963">Cytoplasm</keyword>
<name>A0A8T8K5S1_9EURY</name>
<evidence type="ECO:0000313" key="8">
    <source>
        <dbReference type="Proteomes" id="UP000681041"/>
    </source>
</evidence>
<keyword evidence="5" id="KW-0411">Iron-sulfur</keyword>